<evidence type="ECO:0000259" key="6">
    <source>
        <dbReference type="PROSITE" id="PS50188"/>
    </source>
</evidence>
<evidence type="ECO:0000313" key="7">
    <source>
        <dbReference type="EMBL" id="GMS84732.1"/>
    </source>
</evidence>
<organism evidence="7 8">
    <name type="scientific">Pristionchus entomophagus</name>
    <dbReference type="NCBI Taxonomy" id="358040"/>
    <lineage>
        <taxon>Eukaryota</taxon>
        <taxon>Metazoa</taxon>
        <taxon>Ecdysozoa</taxon>
        <taxon>Nematoda</taxon>
        <taxon>Chromadorea</taxon>
        <taxon>Rhabditida</taxon>
        <taxon>Rhabditina</taxon>
        <taxon>Diplogasteromorpha</taxon>
        <taxon>Diplogasteroidea</taxon>
        <taxon>Neodiplogasteridae</taxon>
        <taxon>Pristionchus</taxon>
    </lineage>
</organism>
<evidence type="ECO:0000313" key="8">
    <source>
        <dbReference type="Proteomes" id="UP001432027"/>
    </source>
</evidence>
<keyword evidence="4" id="KW-0862">Zinc</keyword>
<dbReference type="Proteomes" id="UP001432027">
    <property type="component" value="Unassembled WGS sequence"/>
</dbReference>
<dbReference type="Gene3D" id="2.60.120.920">
    <property type="match status" value="1"/>
</dbReference>
<dbReference type="InterPro" id="IPR049455">
    <property type="entry name" value="ASH2-like_PHD"/>
</dbReference>
<dbReference type="GO" id="GO:0000976">
    <property type="term" value="F:transcription cis-regulatory region binding"/>
    <property type="evidence" value="ECO:0007669"/>
    <property type="project" value="TreeGrafter"/>
</dbReference>
<dbReference type="PROSITE" id="PS01359">
    <property type="entry name" value="ZF_PHD_1"/>
    <property type="match status" value="1"/>
</dbReference>
<keyword evidence="5" id="KW-0539">Nucleus</keyword>
<keyword evidence="3" id="KW-0863">Zinc-finger</keyword>
<dbReference type="Pfam" id="PF21198">
    <property type="entry name" value="ASH2L-like_WH"/>
    <property type="match status" value="1"/>
</dbReference>
<dbReference type="EMBL" id="BTSX01000002">
    <property type="protein sequence ID" value="GMS84732.1"/>
    <property type="molecule type" value="Genomic_DNA"/>
</dbReference>
<dbReference type="AlphaFoldDB" id="A0AAV5SMY9"/>
<dbReference type="SMART" id="SM00249">
    <property type="entry name" value="PHD"/>
    <property type="match status" value="1"/>
</dbReference>
<dbReference type="Pfam" id="PF21257">
    <property type="entry name" value="PHD_ash2p_like"/>
    <property type="match status" value="1"/>
</dbReference>
<evidence type="ECO:0000256" key="1">
    <source>
        <dbReference type="ARBA" id="ARBA00004123"/>
    </source>
</evidence>
<accession>A0AAV5SMY9</accession>
<dbReference type="Pfam" id="PF00622">
    <property type="entry name" value="SPRY"/>
    <property type="match status" value="1"/>
</dbReference>
<dbReference type="InterPro" id="IPR001965">
    <property type="entry name" value="Znf_PHD"/>
</dbReference>
<protein>
    <recommendedName>
        <fullName evidence="6">B30.2/SPRY domain-containing protein</fullName>
    </recommendedName>
</protein>
<keyword evidence="8" id="KW-1185">Reference proteome</keyword>
<dbReference type="InterPro" id="IPR001870">
    <property type="entry name" value="B30.2/SPRY"/>
</dbReference>
<dbReference type="SMART" id="SM00449">
    <property type="entry name" value="SPRY"/>
    <property type="match status" value="1"/>
</dbReference>
<comment type="caution">
    <text evidence="7">The sequence shown here is derived from an EMBL/GenBank/DDBJ whole genome shotgun (WGS) entry which is preliminary data.</text>
</comment>
<dbReference type="SUPFAM" id="SSF57903">
    <property type="entry name" value="FYVE/PHD zinc finger"/>
    <property type="match status" value="1"/>
</dbReference>
<dbReference type="PANTHER" id="PTHR10598">
    <property type="entry name" value="SET1/ASH2 HISTONE METHYLTRANSFERASE COMPLEX SUBUNIT ASH2"/>
    <property type="match status" value="1"/>
</dbReference>
<evidence type="ECO:0000256" key="3">
    <source>
        <dbReference type="ARBA" id="ARBA00022771"/>
    </source>
</evidence>
<dbReference type="InterPro" id="IPR013320">
    <property type="entry name" value="ConA-like_dom_sf"/>
</dbReference>
<feature type="domain" description="B30.2/SPRY" evidence="6">
    <location>
        <begin position="288"/>
        <end position="517"/>
    </location>
</feature>
<dbReference type="InterPro" id="IPR053835">
    <property type="entry name" value="ASH2L-like_WH"/>
</dbReference>
<dbReference type="SUPFAM" id="SSF49899">
    <property type="entry name" value="Concanavalin A-like lectins/glucanases"/>
    <property type="match status" value="1"/>
</dbReference>
<proteinExistence type="predicted"/>
<reference evidence="7" key="1">
    <citation type="submission" date="2023-10" db="EMBL/GenBank/DDBJ databases">
        <title>Genome assembly of Pristionchus species.</title>
        <authorList>
            <person name="Yoshida K."/>
            <person name="Sommer R.J."/>
        </authorList>
    </citation>
    <scope>NUCLEOTIDE SEQUENCE</scope>
    <source>
        <strain evidence="7">RS0144</strain>
    </source>
</reference>
<evidence type="ECO:0000256" key="4">
    <source>
        <dbReference type="ARBA" id="ARBA00022833"/>
    </source>
</evidence>
<dbReference type="Gene3D" id="3.90.980.20">
    <property type="match status" value="1"/>
</dbReference>
<evidence type="ECO:0000256" key="5">
    <source>
        <dbReference type="ARBA" id="ARBA00023242"/>
    </source>
</evidence>
<evidence type="ECO:0000256" key="2">
    <source>
        <dbReference type="ARBA" id="ARBA00022723"/>
    </source>
</evidence>
<dbReference type="GO" id="GO:0008270">
    <property type="term" value="F:zinc ion binding"/>
    <property type="evidence" value="ECO:0007669"/>
    <property type="project" value="UniProtKB-KW"/>
</dbReference>
<keyword evidence="2" id="KW-0479">Metal-binding</keyword>
<dbReference type="PROSITE" id="PS50188">
    <property type="entry name" value="B302_SPRY"/>
    <property type="match status" value="1"/>
</dbReference>
<dbReference type="InterPro" id="IPR003877">
    <property type="entry name" value="SPRY_dom"/>
</dbReference>
<dbReference type="InterPro" id="IPR043136">
    <property type="entry name" value="B30.2/SPRY_sf"/>
</dbReference>
<dbReference type="GO" id="GO:0048188">
    <property type="term" value="C:Set1C/COMPASS complex"/>
    <property type="evidence" value="ECO:0007669"/>
    <property type="project" value="InterPro"/>
</dbReference>
<dbReference type="InterPro" id="IPR011011">
    <property type="entry name" value="Znf_FYVE_PHD"/>
</dbReference>
<dbReference type="InterPro" id="IPR019786">
    <property type="entry name" value="Zinc_finger_PHD-type_CS"/>
</dbReference>
<sequence>MSRKERSSRRGGGSVQETSSCYCDGERKVGSLELLCSGCSKWFHGACLKDLTEFNGLPFMICYTFNCKNCSPTKSESWTPKQANFIHMCVTVLANLTKDHCEKEKISLLEPLPQYCYFNLERQIIPFVKDNWSWLTSMPQRVKNTWHSTLQKTLVKESELFTVDPNDENGFALVELDMSSISPSHEAVKQIGRKVSAANNLTTTLVDQSKIEKLAAVDDGPKTRGATKRKVVEPSTSSTVPKKAKMTADYASARIAGNTVDIPFNKDGYRYYIVEEDKNVYDKNYAEDETSTSRSIPAHIYRISDIDHVALSPNDRAYQLRMSDDQLVITGHEGYCVARASHSVATGKWYFEVEFKKAIGDCAVRIGWSQQYAAVQACVGYSKFSYGWRSQKGTKFHNGFGKTYCQPGFREGDVLGCLISLPFDPLNPGPDSSKYLPNSGKEMVLIKYKNNYFFEEHEDPVSVGKTLEPLKGSYIEFFRNGVSCGQAFTDIYGGFYFPAISIFRQATLKMNFGPSFTYPPSKDVKAMSERPEELAVEQTLSDMMYTVDKNLYRQNSE</sequence>
<gene>
    <name evidence="7" type="ORF">PENTCL1PPCAC_6907</name>
</gene>
<comment type="subcellular location">
    <subcellularLocation>
        <location evidence="1">Nucleus</location>
    </subcellularLocation>
</comment>
<dbReference type="CDD" id="cd12872">
    <property type="entry name" value="SPRY_Ash2"/>
    <property type="match status" value="1"/>
</dbReference>
<dbReference type="PANTHER" id="PTHR10598:SF0">
    <property type="entry name" value="SET1_ASH2 HISTONE METHYLTRANSFERASE COMPLEX SUBUNIT ASH2"/>
    <property type="match status" value="1"/>
</dbReference>
<dbReference type="InterPro" id="IPR037353">
    <property type="entry name" value="ASH2"/>
</dbReference>
<name>A0AAV5SMY9_9BILA</name>